<dbReference type="SUPFAM" id="SSF52540">
    <property type="entry name" value="P-loop containing nucleoside triphosphate hydrolases"/>
    <property type="match status" value="1"/>
</dbReference>
<evidence type="ECO:0000256" key="2">
    <source>
        <dbReference type="ARBA" id="ARBA00022741"/>
    </source>
</evidence>
<dbReference type="Gene3D" id="3.40.50.300">
    <property type="entry name" value="P-loop containing nucleotide triphosphate hydrolases"/>
    <property type="match status" value="1"/>
</dbReference>
<keyword evidence="2" id="KW-0547">Nucleotide-binding</keyword>
<dbReference type="CDD" id="cd19481">
    <property type="entry name" value="RecA-like_protease"/>
    <property type="match status" value="1"/>
</dbReference>
<keyword evidence="3" id="KW-0067">ATP-binding</keyword>
<dbReference type="RefSeq" id="WP_153983034.1">
    <property type="nucleotide sequence ID" value="NZ_BAAANZ010000017.1"/>
</dbReference>
<organism evidence="5 6">
    <name type="scientific">Microcella frigidaquae</name>
    <dbReference type="NCBI Taxonomy" id="424758"/>
    <lineage>
        <taxon>Bacteria</taxon>
        <taxon>Bacillati</taxon>
        <taxon>Actinomycetota</taxon>
        <taxon>Actinomycetes</taxon>
        <taxon>Micrococcales</taxon>
        <taxon>Microbacteriaceae</taxon>
        <taxon>Microcella</taxon>
    </lineage>
</organism>
<comment type="caution">
    <text evidence="5">The sequence shown here is derived from an EMBL/GenBank/DDBJ whole genome shotgun (WGS) entry which is preliminary data.</text>
</comment>
<feature type="domain" description="AAA+ ATPase" evidence="4">
    <location>
        <begin position="251"/>
        <end position="378"/>
    </location>
</feature>
<accession>A0A840XGV9</accession>
<dbReference type="GO" id="GO:0016887">
    <property type="term" value="F:ATP hydrolysis activity"/>
    <property type="evidence" value="ECO:0007669"/>
    <property type="project" value="InterPro"/>
</dbReference>
<reference evidence="5 6" key="1">
    <citation type="submission" date="2020-08" db="EMBL/GenBank/DDBJ databases">
        <title>Sequencing the genomes of 1000 actinobacteria strains.</title>
        <authorList>
            <person name="Klenk H.-P."/>
        </authorList>
    </citation>
    <scope>NUCLEOTIDE SEQUENCE [LARGE SCALE GENOMIC DNA]</scope>
    <source>
        <strain evidence="5 6">DSM 23889</strain>
    </source>
</reference>
<dbReference type="InterPro" id="IPR003593">
    <property type="entry name" value="AAA+_ATPase"/>
</dbReference>
<evidence type="ECO:0000256" key="1">
    <source>
        <dbReference type="ARBA" id="ARBA00006914"/>
    </source>
</evidence>
<evidence type="ECO:0000313" key="5">
    <source>
        <dbReference type="EMBL" id="MBB5617546.1"/>
    </source>
</evidence>
<dbReference type="Proteomes" id="UP000552883">
    <property type="component" value="Unassembled WGS sequence"/>
</dbReference>
<keyword evidence="6" id="KW-1185">Reference proteome</keyword>
<dbReference type="GO" id="GO:0005524">
    <property type="term" value="F:ATP binding"/>
    <property type="evidence" value="ECO:0007669"/>
    <property type="project" value="UniProtKB-KW"/>
</dbReference>
<evidence type="ECO:0000259" key="4">
    <source>
        <dbReference type="SMART" id="SM00382"/>
    </source>
</evidence>
<dbReference type="InterPro" id="IPR003959">
    <property type="entry name" value="ATPase_AAA_core"/>
</dbReference>
<proteinExistence type="inferred from homology"/>
<protein>
    <recommendedName>
        <fullName evidence="4">AAA+ ATPase domain-containing protein</fullName>
    </recommendedName>
</protein>
<dbReference type="OrthoDB" id="9809379at2"/>
<name>A0A840XGV9_9MICO</name>
<dbReference type="Pfam" id="PF00004">
    <property type="entry name" value="AAA"/>
    <property type="match status" value="1"/>
</dbReference>
<gene>
    <name evidence="5" type="ORF">BJ959_001042</name>
</gene>
<dbReference type="InterPro" id="IPR050221">
    <property type="entry name" value="26S_Proteasome_ATPase"/>
</dbReference>
<dbReference type="InterPro" id="IPR027417">
    <property type="entry name" value="P-loop_NTPase"/>
</dbReference>
<dbReference type="PANTHER" id="PTHR23073">
    <property type="entry name" value="26S PROTEASOME REGULATORY SUBUNIT"/>
    <property type="match status" value="1"/>
</dbReference>
<dbReference type="SMART" id="SM00382">
    <property type="entry name" value="AAA"/>
    <property type="match status" value="1"/>
</dbReference>
<dbReference type="Gene3D" id="1.10.8.60">
    <property type="match status" value="1"/>
</dbReference>
<comment type="similarity">
    <text evidence="1">Belongs to the AAA ATPase family.</text>
</comment>
<sequence>MSETPDFEARDAEFAELFRRFLSEVVHRAAGTPSRRTPLGDRISDHLGADARTLAVVEETFPSARIADLDAGFEALAGESSELIGVSGGQQKRFSTLPDMIVNDAVPFAEAAVDYVSADVGPTTQRTAVAFGLRLLTFEGAPVVALQRAADPQHGRVYASVEVIASDPALSTRFIDALRAAMNTHSVLRGTVIAFTDNPFDYGSGRITFLPRPEVGADAIILPEGELERVRAHVIGIREHAESIRAGGGHLKRGVLLYGPPGTGKTLTVSHLIAEAEGMTTVVLTGQSIRFISDAAQVARAMQPSMVVLEDIDLIAGDREMFGGPQPLLFQVLDALDGLDGDADVAFVLTTNRVDVLEEALVERPGRVDLAVEIARPDTEARRRLFALYAADAPFSAEAIERAADRSDGVTGSFAKELIRRALLRAAVQGRTAHDGDLDAALAELMDDREALTRRLVGGEAPPVAWSLPEFPPEFDEPFGPEDAD</sequence>
<dbReference type="AlphaFoldDB" id="A0A840XGV9"/>
<evidence type="ECO:0000313" key="6">
    <source>
        <dbReference type="Proteomes" id="UP000552883"/>
    </source>
</evidence>
<evidence type="ECO:0000256" key="3">
    <source>
        <dbReference type="ARBA" id="ARBA00022840"/>
    </source>
</evidence>
<dbReference type="EMBL" id="JACHBS010000001">
    <property type="protein sequence ID" value="MBB5617546.1"/>
    <property type="molecule type" value="Genomic_DNA"/>
</dbReference>